<dbReference type="InParanoid" id="F0XX35"/>
<evidence type="ECO:0000256" key="1">
    <source>
        <dbReference type="ARBA" id="ARBA00004155"/>
    </source>
</evidence>
<dbReference type="EMBL" id="GL833120">
    <property type="protein sequence ID" value="EGB12503.1"/>
    <property type="molecule type" value="Genomic_DNA"/>
</dbReference>
<proteinExistence type="inferred from homology"/>
<protein>
    <submittedName>
        <fullName evidence="12">Uncharacterized protein CTN1</fullName>
    </submittedName>
</protein>
<dbReference type="Proteomes" id="UP000002729">
    <property type="component" value="Unassembled WGS sequence"/>
</dbReference>
<dbReference type="InterPro" id="IPR005282">
    <property type="entry name" value="LC_transporter"/>
</dbReference>
<keyword evidence="13" id="KW-1185">Reference proteome</keyword>
<dbReference type="FunFam" id="1.20.1280.290:FF:000016">
    <property type="entry name" value="Cystinosin homolog"/>
    <property type="match status" value="1"/>
</dbReference>
<evidence type="ECO:0000256" key="6">
    <source>
        <dbReference type="ARBA" id="ARBA00022847"/>
    </source>
</evidence>
<keyword evidence="5" id="KW-0677">Repeat</keyword>
<dbReference type="PANTHER" id="PTHR13131:SF5">
    <property type="entry name" value="CYSTINOSIN"/>
    <property type="match status" value="1"/>
</dbReference>
<reference evidence="12 13" key="1">
    <citation type="journal article" date="2011" name="Proc. Natl. Acad. Sci. U.S.A.">
        <title>Niche of harmful alga Aureococcus anophagefferens revealed through ecogenomics.</title>
        <authorList>
            <person name="Gobler C.J."/>
            <person name="Berry D.L."/>
            <person name="Dyhrman S.T."/>
            <person name="Wilhelm S.W."/>
            <person name="Salamov A."/>
            <person name="Lobanov A.V."/>
            <person name="Zhang Y."/>
            <person name="Collier J.L."/>
            <person name="Wurch L.L."/>
            <person name="Kustka A.B."/>
            <person name="Dill B.D."/>
            <person name="Shah M."/>
            <person name="VerBerkmoes N.C."/>
            <person name="Kuo A."/>
            <person name="Terry A."/>
            <person name="Pangilinan J."/>
            <person name="Lindquist E.A."/>
            <person name="Lucas S."/>
            <person name="Paulsen I.T."/>
            <person name="Hattenrath-Lehmann T.K."/>
            <person name="Talmage S.C."/>
            <person name="Walker E.A."/>
            <person name="Koch F."/>
            <person name="Burson A.M."/>
            <person name="Marcoval M.A."/>
            <person name="Tang Y.Z."/>
            <person name="Lecleir G.R."/>
            <person name="Coyne K.J."/>
            <person name="Berg G.M."/>
            <person name="Bertrand E.M."/>
            <person name="Saito M.A."/>
            <person name="Gladyshev V.N."/>
            <person name="Grigoriev I.V."/>
        </authorList>
    </citation>
    <scope>NUCLEOTIDE SEQUENCE [LARGE SCALE GENOMIC DNA]</scope>
    <source>
        <strain evidence="13">CCMP 1984</strain>
    </source>
</reference>
<evidence type="ECO:0000256" key="5">
    <source>
        <dbReference type="ARBA" id="ARBA00022737"/>
    </source>
</evidence>
<dbReference type="KEGG" id="aaf:AURANDRAFT_18435"/>
<feature type="transmembrane region" description="Helical" evidence="11">
    <location>
        <begin position="137"/>
        <end position="157"/>
    </location>
</feature>
<evidence type="ECO:0000256" key="7">
    <source>
        <dbReference type="ARBA" id="ARBA00022989"/>
    </source>
</evidence>
<dbReference type="InterPro" id="IPR006603">
    <property type="entry name" value="PQ-loop_rpt"/>
</dbReference>
<dbReference type="SMART" id="SM00679">
    <property type="entry name" value="CTNS"/>
    <property type="match status" value="2"/>
</dbReference>
<keyword evidence="8 11" id="KW-0472">Membrane</keyword>
<evidence type="ECO:0000313" key="12">
    <source>
        <dbReference type="EMBL" id="EGB12503.1"/>
    </source>
</evidence>
<evidence type="ECO:0000256" key="8">
    <source>
        <dbReference type="ARBA" id="ARBA00023136"/>
    </source>
</evidence>
<dbReference type="RefSeq" id="XP_009032178.1">
    <property type="nucleotide sequence ID" value="XM_009033930.1"/>
</dbReference>
<keyword evidence="3" id="KW-0813">Transport</keyword>
<evidence type="ECO:0000256" key="9">
    <source>
        <dbReference type="ARBA" id="ARBA00023228"/>
    </source>
</evidence>
<feature type="transmembrane region" description="Helical" evidence="11">
    <location>
        <begin position="105"/>
        <end position="125"/>
    </location>
</feature>
<dbReference type="GO" id="GO:0015184">
    <property type="term" value="F:L-cystine transmembrane transporter activity"/>
    <property type="evidence" value="ECO:0007669"/>
    <property type="project" value="TreeGrafter"/>
</dbReference>
<dbReference type="Gene3D" id="1.20.1280.290">
    <property type="match status" value="2"/>
</dbReference>
<dbReference type="OMA" id="WIDVIYT"/>
<evidence type="ECO:0000313" key="13">
    <source>
        <dbReference type="Proteomes" id="UP000002729"/>
    </source>
</evidence>
<dbReference type="PANTHER" id="PTHR13131">
    <property type="entry name" value="CYSTINOSIN"/>
    <property type="match status" value="1"/>
</dbReference>
<sequence>MVAAAAIVAVSTPKADALSRGYQPISAALGGAYFVCWSVSFWPQVLENRRRRTTVGLSPDFAALNLLGFLCYTTYTLLFFTNRDIRSQYERRHDGAAPQTRLSDALFSVHALALCGVTLAQVAYYDGFAAQPLSRPGLAAILALSLAVACYGAAAVARRDPGLDFVYFLSYVKMAITFLKYLPQLVSNFRRQSTVGWSIHNILLDFAGGLLSTLQLVLDCADTRDWSGIVGDVAKFALGSISIVFDLLFMVQHYVLYPPKRAGTAHAPLLGVQ</sequence>
<dbReference type="Pfam" id="PF04193">
    <property type="entry name" value="PQ-loop"/>
    <property type="match status" value="2"/>
</dbReference>
<dbReference type="AlphaFoldDB" id="F0XX35"/>
<feature type="transmembrane region" description="Helical" evidence="11">
    <location>
        <begin position="25"/>
        <end position="42"/>
    </location>
</feature>
<evidence type="ECO:0000256" key="3">
    <source>
        <dbReference type="ARBA" id="ARBA00022448"/>
    </source>
</evidence>
<organism evidence="13">
    <name type="scientific">Aureococcus anophagefferens</name>
    <name type="common">Harmful bloom alga</name>
    <dbReference type="NCBI Taxonomy" id="44056"/>
    <lineage>
        <taxon>Eukaryota</taxon>
        <taxon>Sar</taxon>
        <taxon>Stramenopiles</taxon>
        <taxon>Ochrophyta</taxon>
        <taxon>Pelagophyceae</taxon>
        <taxon>Pelagomonadales</taxon>
        <taxon>Pelagomonadaceae</taxon>
        <taxon>Aureococcus</taxon>
    </lineage>
</organism>
<evidence type="ECO:0000256" key="4">
    <source>
        <dbReference type="ARBA" id="ARBA00022692"/>
    </source>
</evidence>
<name>F0XX35_AURAN</name>
<dbReference type="GO" id="GO:0015293">
    <property type="term" value="F:symporter activity"/>
    <property type="evidence" value="ECO:0007669"/>
    <property type="project" value="UniProtKB-KW"/>
</dbReference>
<evidence type="ECO:0000256" key="11">
    <source>
        <dbReference type="SAM" id="Phobius"/>
    </source>
</evidence>
<keyword evidence="6" id="KW-0769">Symport</keyword>
<evidence type="ECO:0000256" key="2">
    <source>
        <dbReference type="ARBA" id="ARBA00006855"/>
    </source>
</evidence>
<feature type="transmembrane region" description="Helical" evidence="11">
    <location>
        <begin position="236"/>
        <end position="257"/>
    </location>
</feature>
<comment type="catalytic activity">
    <reaction evidence="10">
        <text>L-cystine(out) + H(+)(out) = L-cystine(in) + H(+)(in)</text>
        <dbReference type="Rhea" id="RHEA:66172"/>
        <dbReference type="ChEBI" id="CHEBI:15378"/>
        <dbReference type="ChEBI" id="CHEBI:35491"/>
    </reaction>
    <physiologicalReaction direction="left-to-right" evidence="10">
        <dbReference type="Rhea" id="RHEA:66173"/>
    </physiologicalReaction>
</comment>
<dbReference type="eggNOG" id="KOG3145">
    <property type="taxonomic scope" value="Eukaryota"/>
</dbReference>
<dbReference type="OrthoDB" id="75720at2759"/>
<comment type="similarity">
    <text evidence="2">Belongs to the cystinosin family.</text>
</comment>
<dbReference type="GO" id="GO:0005765">
    <property type="term" value="C:lysosomal membrane"/>
    <property type="evidence" value="ECO:0007669"/>
    <property type="project" value="UniProtKB-SubCell"/>
</dbReference>
<feature type="transmembrane region" description="Helical" evidence="11">
    <location>
        <begin position="194"/>
        <end position="216"/>
    </location>
</feature>
<comment type="subcellular location">
    <subcellularLocation>
        <location evidence="1">Lysosome membrane</location>
        <topology evidence="1">Multi-pass membrane protein</topology>
    </subcellularLocation>
</comment>
<dbReference type="NCBIfam" id="TIGR00951">
    <property type="entry name" value="2A43"/>
    <property type="match status" value="1"/>
</dbReference>
<keyword evidence="9" id="KW-0458">Lysosome</keyword>
<feature type="transmembrane region" description="Helical" evidence="11">
    <location>
        <begin position="62"/>
        <end position="81"/>
    </location>
</feature>
<keyword evidence="4 11" id="KW-0812">Transmembrane</keyword>
<dbReference type="GeneID" id="20218988"/>
<accession>F0XX35</accession>
<evidence type="ECO:0000256" key="10">
    <source>
        <dbReference type="ARBA" id="ARBA00048473"/>
    </source>
</evidence>
<keyword evidence="7 11" id="KW-1133">Transmembrane helix</keyword>
<gene>
    <name evidence="12" type="primary">CTN1</name>
    <name evidence="12" type="ORF">AURANDRAFT_18435</name>
</gene>